<evidence type="ECO:0000313" key="2">
    <source>
        <dbReference type="Proteomes" id="UP000244677"/>
    </source>
</evidence>
<dbReference type="SUPFAM" id="SSF51126">
    <property type="entry name" value="Pectin lyase-like"/>
    <property type="match status" value="1"/>
</dbReference>
<dbReference type="Proteomes" id="UP000244677">
    <property type="component" value="Chromosome"/>
</dbReference>
<dbReference type="AlphaFoldDB" id="A0A2S1LQ31"/>
<dbReference type="InterPro" id="IPR011050">
    <property type="entry name" value="Pectin_lyase_fold/virulence"/>
</dbReference>
<dbReference type="Gene3D" id="2.160.20.10">
    <property type="entry name" value="Single-stranded right-handed beta-helix, Pectin lyase-like"/>
    <property type="match status" value="1"/>
</dbReference>
<dbReference type="InterPro" id="IPR012334">
    <property type="entry name" value="Pectin_lyas_fold"/>
</dbReference>
<protein>
    <recommendedName>
        <fullName evidence="3">Right handed beta helix domain-containing protein</fullName>
    </recommendedName>
</protein>
<evidence type="ECO:0008006" key="3">
    <source>
        <dbReference type="Google" id="ProtNLM"/>
    </source>
</evidence>
<organism evidence="1 2">
    <name type="scientific">Flavobacterium kingsejongi</name>
    <dbReference type="NCBI Taxonomy" id="1678728"/>
    <lineage>
        <taxon>Bacteria</taxon>
        <taxon>Pseudomonadati</taxon>
        <taxon>Bacteroidota</taxon>
        <taxon>Flavobacteriia</taxon>
        <taxon>Flavobacteriales</taxon>
        <taxon>Flavobacteriaceae</taxon>
        <taxon>Flavobacterium</taxon>
    </lineage>
</organism>
<accession>A0A2S1LQ31</accession>
<proteinExistence type="predicted"/>
<reference evidence="1 2" key="1">
    <citation type="submission" date="2017-04" db="EMBL/GenBank/DDBJ databases">
        <title>Complete genome sequence of Flavobacterium kingsejong AJ004.</title>
        <authorList>
            <person name="Lee P.C."/>
        </authorList>
    </citation>
    <scope>NUCLEOTIDE SEQUENCE [LARGE SCALE GENOMIC DNA]</scope>
    <source>
        <strain evidence="1 2">AJ004</strain>
    </source>
</reference>
<keyword evidence="2" id="KW-1185">Reference proteome</keyword>
<evidence type="ECO:0000313" key="1">
    <source>
        <dbReference type="EMBL" id="AWG25772.1"/>
    </source>
</evidence>
<dbReference type="RefSeq" id="WP_108737344.1">
    <property type="nucleotide sequence ID" value="NZ_CP020919.1"/>
</dbReference>
<name>A0A2S1LQ31_9FLAO</name>
<dbReference type="EMBL" id="CP020919">
    <property type="protein sequence ID" value="AWG25772.1"/>
    <property type="molecule type" value="Genomic_DNA"/>
</dbReference>
<gene>
    <name evidence="1" type="ORF">FK004_11340</name>
</gene>
<dbReference type="KEGG" id="fki:FK004_11340"/>
<sequence length="265" mass="29911">MDAGNFQIFNCIGSGKVTGRPKIEHALPQWWQPILQSDWTKSIQNAVNFHSKVHLSKIYWPDDLAYEGIYYINNSIDLAMDSNHIIYGDGPSSLIVSSSNNPVFRMINNTGSPTGKEYASFENLMFQCMNGIQINQDDNSDPVETKQILNIKIKNCHFYNNGSTGNTAINLYETFDSVISENYIEGFEIGIKLAACDLNTISNNRIMKFIKYAILDLSRINSNGNLQFGSQNLIYHNDILIYNGPSNSGPLLKVIHYISLFEIIF</sequence>